<dbReference type="SUPFAM" id="SSF140459">
    <property type="entry name" value="PE/PPE dimer-like"/>
    <property type="match status" value="1"/>
</dbReference>
<dbReference type="Pfam" id="PF00934">
    <property type="entry name" value="PE"/>
    <property type="match status" value="1"/>
</dbReference>
<sequence length="555" mass="53407">MAYVYVGPQRVGVAAGDLVRLGSVISAANAAARVSTTQLLAAGSDEVSAAIAALLGEHGLAYQVISAQVASFHQRFVQALSVGAGAYAAAEATNASLVQTLMQGALDVINAPTNAVLGRPLIGDGMNGAPGTGQAGGPGGMLWGNGGAGGSGGPGQTGGAGGAAGLIGNGGAGGAGGVGVTGTTGPAGQVGGIGGTGGAGGAGGRGGLLWGNGGTGGVGGIGGTGGVGGPANAAGVVGAGGPGGTGGLGGAGGAPGLFGTAGHAGADGTHGGSGASGGTGGGGGGGFTTIWRDDFTGSAGSPVNGSNWLYDLGHGYPGGASNWGTGEIESMTNSTNNVYLDGNGHLAIKPIRDASGNWTSGRIETQRTDFAAPTGGVLRIEASIQQPDVNTTNGKGYWPAFWALGDAARPVGASNWPSIGELDIMESINGRSSVFGTVHGGTAPGGPFNEFNGIGSGERPVTGAQTSFHTYAIELDRSTSVEQLRWYLDGNNYFTVNANQVPAADWNNATHHGFFVILNVAMGGGFPNAFGGGPTVATLSGQPMLVDYVSVSTKG</sequence>
<proteinExistence type="inferred from homology"/>
<dbReference type="Gene3D" id="2.60.120.200">
    <property type="match status" value="1"/>
</dbReference>
<dbReference type="InterPro" id="IPR013320">
    <property type="entry name" value="ConA-like_dom_sf"/>
</dbReference>
<evidence type="ECO:0000256" key="1">
    <source>
        <dbReference type="ARBA" id="ARBA00006865"/>
    </source>
</evidence>
<organism evidence="3 4">
    <name type="scientific">Mycobacterium paragordonae</name>
    <dbReference type="NCBI Taxonomy" id="1389713"/>
    <lineage>
        <taxon>Bacteria</taxon>
        <taxon>Bacillati</taxon>
        <taxon>Actinomycetota</taxon>
        <taxon>Actinomycetes</taxon>
        <taxon>Mycobacteriales</taxon>
        <taxon>Mycobacteriaceae</taxon>
        <taxon>Mycobacterium</taxon>
    </lineage>
</organism>
<evidence type="ECO:0000313" key="4">
    <source>
        <dbReference type="Proteomes" id="UP001229081"/>
    </source>
</evidence>
<dbReference type="Gene3D" id="1.10.287.850">
    <property type="entry name" value="HP0062-like domain"/>
    <property type="match status" value="1"/>
</dbReference>
<comment type="similarity">
    <text evidence="1">Belongs to the glycosyl hydrolase 16 family.</text>
</comment>
<dbReference type="InterPro" id="IPR050546">
    <property type="entry name" value="Glycosyl_Hydrlase_16"/>
</dbReference>
<evidence type="ECO:0000259" key="2">
    <source>
        <dbReference type="PROSITE" id="PS51762"/>
    </source>
</evidence>
<name>A0A4R5WUA2_9MYCO</name>
<dbReference type="InterPro" id="IPR000757">
    <property type="entry name" value="Beta-glucanase-like"/>
</dbReference>
<accession>A0A4R5WUA2</accession>
<dbReference type="PANTHER" id="PTHR10963">
    <property type="entry name" value="GLYCOSYL HYDROLASE-RELATED"/>
    <property type="match status" value="1"/>
</dbReference>
<comment type="caution">
    <text evidence="3">The sequence shown here is derived from an EMBL/GenBank/DDBJ whole genome shotgun (WGS) entry which is preliminary data.</text>
</comment>
<feature type="domain" description="GH16" evidence="2">
    <location>
        <begin position="296"/>
        <end position="555"/>
    </location>
</feature>
<dbReference type="InterPro" id="IPR000084">
    <property type="entry name" value="PE-PGRS_N"/>
</dbReference>
<gene>
    <name evidence="3" type="ORF">QXL92_10105</name>
</gene>
<evidence type="ECO:0000313" key="3">
    <source>
        <dbReference type="EMBL" id="MDP7735094.1"/>
    </source>
</evidence>
<protein>
    <submittedName>
        <fullName evidence="3">PE domain-containing protein</fullName>
    </submittedName>
</protein>
<dbReference type="RefSeq" id="WP_133436107.1">
    <property type="nucleotide sequence ID" value="NZ_JAUFSA010000001.1"/>
</dbReference>
<dbReference type="Proteomes" id="UP001229081">
    <property type="component" value="Unassembled WGS sequence"/>
</dbReference>
<dbReference type="GO" id="GO:0004553">
    <property type="term" value="F:hydrolase activity, hydrolyzing O-glycosyl compounds"/>
    <property type="evidence" value="ECO:0007669"/>
    <property type="project" value="InterPro"/>
</dbReference>
<dbReference type="PANTHER" id="PTHR10963:SF55">
    <property type="entry name" value="GLYCOSIDE HYDROLASE FAMILY 16 PROTEIN"/>
    <property type="match status" value="1"/>
</dbReference>
<dbReference type="AlphaFoldDB" id="A0A4R5WUA2"/>
<dbReference type="PROSITE" id="PS51762">
    <property type="entry name" value="GH16_2"/>
    <property type="match status" value="1"/>
</dbReference>
<dbReference type="EMBL" id="JAUFSA010000001">
    <property type="protein sequence ID" value="MDP7735094.1"/>
    <property type="molecule type" value="Genomic_DNA"/>
</dbReference>
<reference evidence="3" key="1">
    <citation type="submission" date="2023-06" db="EMBL/GenBank/DDBJ databases">
        <title>Identification of two novel mycobacterium reveal diversities and complexities of Mycobacterium gordonae clade.</title>
        <authorList>
            <person name="Matsumoto Y."/>
            <person name="Nakamura S."/>
            <person name="Motooka D."/>
            <person name="Fukushima K."/>
        </authorList>
    </citation>
    <scope>NUCLEOTIDE SEQUENCE</scope>
    <source>
        <strain evidence="3">TY812</strain>
    </source>
</reference>
<dbReference type="SUPFAM" id="SSF49899">
    <property type="entry name" value="Concanavalin A-like lectins/glucanases"/>
    <property type="match status" value="1"/>
</dbReference>
<dbReference type="InterPro" id="IPR038332">
    <property type="entry name" value="PPE_sf"/>
</dbReference>
<dbReference type="GO" id="GO:0005975">
    <property type="term" value="P:carbohydrate metabolic process"/>
    <property type="evidence" value="ECO:0007669"/>
    <property type="project" value="InterPro"/>
</dbReference>
<dbReference type="CDD" id="cd02182">
    <property type="entry name" value="GH16_Strep_laminarinase_like"/>
    <property type="match status" value="1"/>
</dbReference>